<gene>
    <name evidence="2" type="ORF">ONE63_010446</name>
</gene>
<sequence length="238" mass="26576">MFPFSALSRPLRMYQIGRSRLKRPSPSRETPFQPNRYETAFANLILACTSAWALGTTGCFSRQPPIPMAAVTFYMLLLLAVVGVGRYGNPQYGEALRASYDTMIFLCILVGTPCYAAQFGAMYNVAGKFPNIVVALALYLSIWHILGKFYSSKRRGKSYESDWLMSVGVKSVVFVSVAFVLVLCYQHLNYFGCASAIAFSFCFFFTGTTGTVYNLPAIDLFLYQMSFFNVYSALALKD</sequence>
<organism evidence="2 3">
    <name type="scientific">Megalurothrips usitatus</name>
    <name type="common">bean blossom thrips</name>
    <dbReference type="NCBI Taxonomy" id="439358"/>
    <lineage>
        <taxon>Eukaryota</taxon>
        <taxon>Metazoa</taxon>
        <taxon>Ecdysozoa</taxon>
        <taxon>Arthropoda</taxon>
        <taxon>Hexapoda</taxon>
        <taxon>Insecta</taxon>
        <taxon>Pterygota</taxon>
        <taxon>Neoptera</taxon>
        <taxon>Paraneoptera</taxon>
        <taxon>Thysanoptera</taxon>
        <taxon>Terebrantia</taxon>
        <taxon>Thripoidea</taxon>
        <taxon>Thripidae</taxon>
        <taxon>Megalurothrips</taxon>
    </lineage>
</organism>
<accession>A0AAV7XJH0</accession>
<evidence type="ECO:0000313" key="2">
    <source>
        <dbReference type="EMBL" id="KAJ1523892.1"/>
    </source>
</evidence>
<reference evidence="2" key="1">
    <citation type="submission" date="2022-12" db="EMBL/GenBank/DDBJ databases">
        <title>Chromosome-level genome assembly of the bean flower thrips Megalurothrips usitatus.</title>
        <authorList>
            <person name="Ma L."/>
            <person name="Liu Q."/>
            <person name="Li H."/>
            <person name="Cai W."/>
        </authorList>
    </citation>
    <scope>NUCLEOTIDE SEQUENCE</scope>
    <source>
        <strain evidence="2">Cailab_2022a</strain>
    </source>
</reference>
<evidence type="ECO:0000256" key="1">
    <source>
        <dbReference type="SAM" id="Phobius"/>
    </source>
</evidence>
<keyword evidence="1" id="KW-1133">Transmembrane helix</keyword>
<dbReference type="EMBL" id="JAPTSV010000009">
    <property type="protein sequence ID" value="KAJ1523892.1"/>
    <property type="molecule type" value="Genomic_DNA"/>
</dbReference>
<comment type="caution">
    <text evidence="2">The sequence shown here is derived from an EMBL/GenBank/DDBJ whole genome shotgun (WGS) entry which is preliminary data.</text>
</comment>
<keyword evidence="3" id="KW-1185">Reference proteome</keyword>
<feature type="transmembrane region" description="Helical" evidence="1">
    <location>
        <begin position="167"/>
        <end position="188"/>
    </location>
</feature>
<dbReference type="Proteomes" id="UP001075354">
    <property type="component" value="Chromosome 9"/>
</dbReference>
<keyword evidence="1" id="KW-0472">Membrane</keyword>
<protein>
    <submittedName>
        <fullName evidence="2">Uncharacterized protein</fullName>
    </submittedName>
</protein>
<feature type="transmembrane region" description="Helical" evidence="1">
    <location>
        <begin position="100"/>
        <end position="123"/>
    </location>
</feature>
<proteinExistence type="predicted"/>
<keyword evidence="1" id="KW-0812">Transmembrane</keyword>
<feature type="transmembrane region" description="Helical" evidence="1">
    <location>
        <begin position="129"/>
        <end position="146"/>
    </location>
</feature>
<name>A0AAV7XJH0_9NEOP</name>
<evidence type="ECO:0000313" key="3">
    <source>
        <dbReference type="Proteomes" id="UP001075354"/>
    </source>
</evidence>
<dbReference type="AlphaFoldDB" id="A0AAV7XJH0"/>
<feature type="transmembrane region" description="Helical" evidence="1">
    <location>
        <begin position="69"/>
        <end position="88"/>
    </location>
</feature>
<feature type="transmembrane region" description="Helical" evidence="1">
    <location>
        <begin position="194"/>
        <end position="215"/>
    </location>
</feature>